<dbReference type="Proteomes" id="UP000314294">
    <property type="component" value="Unassembled WGS sequence"/>
</dbReference>
<organism evidence="2 3">
    <name type="scientific">Liparis tanakae</name>
    <name type="common">Tanaka's snailfish</name>
    <dbReference type="NCBI Taxonomy" id="230148"/>
    <lineage>
        <taxon>Eukaryota</taxon>
        <taxon>Metazoa</taxon>
        <taxon>Chordata</taxon>
        <taxon>Craniata</taxon>
        <taxon>Vertebrata</taxon>
        <taxon>Euteleostomi</taxon>
        <taxon>Actinopterygii</taxon>
        <taxon>Neopterygii</taxon>
        <taxon>Teleostei</taxon>
        <taxon>Neoteleostei</taxon>
        <taxon>Acanthomorphata</taxon>
        <taxon>Eupercaria</taxon>
        <taxon>Perciformes</taxon>
        <taxon>Cottioidei</taxon>
        <taxon>Cottales</taxon>
        <taxon>Liparidae</taxon>
        <taxon>Liparis</taxon>
    </lineage>
</organism>
<evidence type="ECO:0000313" key="3">
    <source>
        <dbReference type="Proteomes" id="UP000314294"/>
    </source>
</evidence>
<proteinExistence type="predicted"/>
<feature type="region of interest" description="Disordered" evidence="1">
    <location>
        <begin position="36"/>
        <end position="58"/>
    </location>
</feature>
<keyword evidence="3" id="KW-1185">Reference proteome</keyword>
<dbReference type="AlphaFoldDB" id="A0A4Z2JFJ1"/>
<dbReference type="EMBL" id="SRLO01000005">
    <property type="protein sequence ID" value="TNN88584.1"/>
    <property type="molecule type" value="Genomic_DNA"/>
</dbReference>
<protein>
    <submittedName>
        <fullName evidence="2">Uncharacterized protein</fullName>
    </submittedName>
</protein>
<evidence type="ECO:0000256" key="1">
    <source>
        <dbReference type="SAM" id="MobiDB-lite"/>
    </source>
</evidence>
<comment type="caution">
    <text evidence="2">The sequence shown here is derived from an EMBL/GenBank/DDBJ whole genome shotgun (WGS) entry which is preliminary data.</text>
</comment>
<gene>
    <name evidence="2" type="ORF">EYF80_001367</name>
</gene>
<name>A0A4Z2JFJ1_9TELE</name>
<reference evidence="2 3" key="1">
    <citation type="submission" date="2019-03" db="EMBL/GenBank/DDBJ databases">
        <title>First draft genome of Liparis tanakae, snailfish: a comprehensive survey of snailfish specific genes.</title>
        <authorList>
            <person name="Kim W."/>
            <person name="Song I."/>
            <person name="Jeong J.-H."/>
            <person name="Kim D."/>
            <person name="Kim S."/>
            <person name="Ryu S."/>
            <person name="Song J.Y."/>
            <person name="Lee S.K."/>
        </authorList>
    </citation>
    <scope>NUCLEOTIDE SEQUENCE [LARGE SCALE GENOMIC DNA]</scope>
    <source>
        <tissue evidence="2">Muscle</tissue>
    </source>
</reference>
<sequence length="82" mass="9195">MWVGESQDDHSDTLLHKFTVSPVPCCRSQSTPMTRTLTTGCPSRERDVRSVPTAEDADSYCHGSTRMEQFVLPQCSNEHPLL</sequence>
<evidence type="ECO:0000313" key="2">
    <source>
        <dbReference type="EMBL" id="TNN88584.1"/>
    </source>
</evidence>
<accession>A0A4Z2JFJ1</accession>